<evidence type="ECO:0000256" key="4">
    <source>
        <dbReference type="ARBA" id="ARBA00022614"/>
    </source>
</evidence>
<evidence type="ECO:0000256" key="1">
    <source>
        <dbReference type="ARBA" id="ARBA00004613"/>
    </source>
</evidence>
<dbReference type="InterPro" id="IPR032675">
    <property type="entry name" value="LRR_dom_sf"/>
</dbReference>
<dbReference type="PANTHER" id="PTHR24369">
    <property type="entry name" value="ANTIGEN BSP, PUTATIVE-RELATED"/>
    <property type="match status" value="1"/>
</dbReference>
<evidence type="ECO:0000313" key="12">
    <source>
        <dbReference type="Proteomes" id="UP001321473"/>
    </source>
</evidence>
<dbReference type="Pfam" id="PF01462">
    <property type="entry name" value="LRRNT"/>
    <property type="match status" value="1"/>
</dbReference>
<name>A0AAQ4E1R7_AMBAM</name>
<dbReference type="SUPFAM" id="SSF52058">
    <property type="entry name" value="L domain-like"/>
    <property type="match status" value="2"/>
</dbReference>
<dbReference type="Pfam" id="PF13855">
    <property type="entry name" value="LRR_8"/>
    <property type="match status" value="3"/>
</dbReference>
<evidence type="ECO:0000256" key="7">
    <source>
        <dbReference type="ARBA" id="ARBA00023157"/>
    </source>
</evidence>
<dbReference type="GO" id="GO:0005576">
    <property type="term" value="C:extracellular region"/>
    <property type="evidence" value="ECO:0007669"/>
    <property type="project" value="UniProtKB-SubCell"/>
</dbReference>
<keyword evidence="7" id="KW-1015">Disulfide bond</keyword>
<reference evidence="11 12" key="1">
    <citation type="journal article" date="2023" name="Arcadia Sci">
        <title>De novo assembly of a long-read Amblyomma americanum tick genome.</title>
        <authorList>
            <person name="Chou S."/>
            <person name="Poskanzer K.E."/>
            <person name="Rollins M."/>
            <person name="Thuy-Boun P.S."/>
        </authorList>
    </citation>
    <scope>NUCLEOTIDE SEQUENCE [LARGE SCALE GENOMIC DNA]</scope>
    <source>
        <strain evidence="11">F_SG_1</strain>
        <tissue evidence="11">Salivary glands</tissue>
    </source>
</reference>
<organism evidence="11 12">
    <name type="scientific">Amblyomma americanum</name>
    <name type="common">Lone star tick</name>
    <dbReference type="NCBI Taxonomy" id="6943"/>
    <lineage>
        <taxon>Eukaryota</taxon>
        <taxon>Metazoa</taxon>
        <taxon>Ecdysozoa</taxon>
        <taxon>Arthropoda</taxon>
        <taxon>Chelicerata</taxon>
        <taxon>Arachnida</taxon>
        <taxon>Acari</taxon>
        <taxon>Parasitiformes</taxon>
        <taxon>Ixodida</taxon>
        <taxon>Ixodoidea</taxon>
        <taxon>Ixodidae</taxon>
        <taxon>Amblyomminae</taxon>
        <taxon>Amblyomma</taxon>
    </lineage>
</organism>
<dbReference type="PROSITE" id="PS51450">
    <property type="entry name" value="LRR"/>
    <property type="match status" value="2"/>
</dbReference>
<feature type="domain" description="LRRCT" evidence="10">
    <location>
        <begin position="296"/>
        <end position="345"/>
    </location>
</feature>
<evidence type="ECO:0000256" key="5">
    <source>
        <dbReference type="ARBA" id="ARBA00022729"/>
    </source>
</evidence>
<keyword evidence="12" id="KW-1185">Reference proteome</keyword>
<keyword evidence="3" id="KW-0964">Secreted</keyword>
<comment type="caution">
    <text evidence="11">The sequence shown here is derived from an EMBL/GenBank/DDBJ whole genome shotgun (WGS) entry which is preliminary data.</text>
</comment>
<dbReference type="Gene3D" id="3.80.10.10">
    <property type="entry name" value="Ribonuclease Inhibitor"/>
    <property type="match status" value="2"/>
</dbReference>
<dbReference type="GO" id="GO:0007399">
    <property type="term" value="P:nervous system development"/>
    <property type="evidence" value="ECO:0007669"/>
    <property type="project" value="UniProtKB-ARBA"/>
</dbReference>
<evidence type="ECO:0008006" key="13">
    <source>
        <dbReference type="Google" id="ProtNLM"/>
    </source>
</evidence>
<dbReference type="SMART" id="SM00369">
    <property type="entry name" value="LRR_TYP"/>
    <property type="match status" value="7"/>
</dbReference>
<dbReference type="InterPro" id="IPR000483">
    <property type="entry name" value="Cys-rich_flank_reg_C"/>
</dbReference>
<dbReference type="SMART" id="SM00082">
    <property type="entry name" value="LRRCT"/>
    <property type="match status" value="2"/>
</dbReference>
<dbReference type="GO" id="GO:0005886">
    <property type="term" value="C:plasma membrane"/>
    <property type="evidence" value="ECO:0007669"/>
    <property type="project" value="TreeGrafter"/>
</dbReference>
<dbReference type="PANTHER" id="PTHR24369:SF196">
    <property type="entry name" value="RETICULON 4 RECEPTOR LIKE 1"/>
    <property type="match status" value="1"/>
</dbReference>
<dbReference type="FunFam" id="3.80.10.10:FF:000002">
    <property type="entry name" value="Slit guidance ligand 2"/>
    <property type="match status" value="1"/>
</dbReference>
<keyword evidence="8" id="KW-0325">Glycoprotein</keyword>
<feature type="domain" description="LRRNT" evidence="9">
    <location>
        <begin position="138"/>
        <end position="170"/>
    </location>
</feature>
<dbReference type="InterPro" id="IPR000372">
    <property type="entry name" value="LRRNT"/>
</dbReference>
<dbReference type="EMBL" id="JARKHS020023626">
    <property type="protein sequence ID" value="KAK8768657.1"/>
    <property type="molecule type" value="Genomic_DNA"/>
</dbReference>
<evidence type="ECO:0000256" key="3">
    <source>
        <dbReference type="ARBA" id="ARBA00022525"/>
    </source>
</evidence>
<evidence type="ECO:0000256" key="8">
    <source>
        <dbReference type="ARBA" id="ARBA00023180"/>
    </source>
</evidence>
<protein>
    <recommendedName>
        <fullName evidence="13">Membrane glycoprotein lig-1</fullName>
    </recommendedName>
</protein>
<gene>
    <name evidence="11" type="ORF">V5799_014877</name>
</gene>
<comment type="subcellular location">
    <subcellularLocation>
        <location evidence="1">Secreted</location>
    </subcellularLocation>
</comment>
<evidence type="ECO:0000313" key="11">
    <source>
        <dbReference type="EMBL" id="KAK8768657.1"/>
    </source>
</evidence>
<evidence type="ECO:0000256" key="2">
    <source>
        <dbReference type="ARBA" id="ARBA00022473"/>
    </source>
</evidence>
<sequence>MENEIHTVHRSAFADLTSMERLRLNNNKLTSLPDSLFLTMANLQRLTLNRNNLTALGKDLFENMKKLRVVRLSENPLSCDCQLSWLASWLRRHPRLGLFTRCHAPAALKGKAVAELHEDDMVCEMGSGRPAGCGRTTTCPFPCTCLDGVVDCREKGLTALPPQIPESTTELRLEQNQITEIPSQAFSHLKWIRRIDLSTNLISKVAPDAFSGLKSLTSLVLYGNRISDLPHGIFHGLTSLQLLLLNANRISCIRKDTFRDLRNLNLLSLYDNSIQSLANGSFAPLNNIQTLHLARNPFICDCNLRWLALYLHQHPVETSGARCEGPKRMHRRRLSILGDAKFKCKGLAATRSASPVPFHVALNWLQMENESLGFTSWLLEWALGLHLSDAPCSLQHV</sequence>
<accession>A0AAQ4E1R7</accession>
<dbReference type="SMART" id="SM00013">
    <property type="entry name" value="LRRNT"/>
    <property type="match status" value="1"/>
</dbReference>
<dbReference type="Pfam" id="PF01463">
    <property type="entry name" value="LRRCT"/>
    <property type="match status" value="2"/>
</dbReference>
<keyword evidence="2" id="KW-0217">Developmental protein</keyword>
<evidence type="ECO:0000259" key="9">
    <source>
        <dbReference type="SMART" id="SM00013"/>
    </source>
</evidence>
<keyword evidence="6" id="KW-0677">Repeat</keyword>
<keyword evidence="4" id="KW-0433">Leucine-rich repeat</keyword>
<dbReference type="InterPro" id="IPR050541">
    <property type="entry name" value="LRR_TM_domain-containing"/>
</dbReference>
<evidence type="ECO:0000256" key="6">
    <source>
        <dbReference type="ARBA" id="ARBA00022737"/>
    </source>
</evidence>
<dbReference type="Proteomes" id="UP001321473">
    <property type="component" value="Unassembled WGS sequence"/>
</dbReference>
<dbReference type="FunFam" id="3.80.10.10:FF:001360">
    <property type="entry name" value="Uncharacterized protein"/>
    <property type="match status" value="1"/>
</dbReference>
<proteinExistence type="predicted"/>
<evidence type="ECO:0000259" key="10">
    <source>
        <dbReference type="SMART" id="SM00082"/>
    </source>
</evidence>
<dbReference type="InterPro" id="IPR001611">
    <property type="entry name" value="Leu-rich_rpt"/>
</dbReference>
<dbReference type="AlphaFoldDB" id="A0AAQ4E1R7"/>
<keyword evidence="5" id="KW-0732">Signal</keyword>
<dbReference type="InterPro" id="IPR003591">
    <property type="entry name" value="Leu-rich_rpt_typical-subtyp"/>
</dbReference>
<feature type="domain" description="LRRCT" evidence="10">
    <location>
        <begin position="75"/>
        <end position="124"/>
    </location>
</feature>